<feature type="compositionally biased region" description="Polar residues" evidence="1">
    <location>
        <begin position="101"/>
        <end position="116"/>
    </location>
</feature>
<comment type="caution">
    <text evidence="2">The sequence shown here is derived from an EMBL/GenBank/DDBJ whole genome shotgun (WGS) entry which is preliminary data.</text>
</comment>
<dbReference type="RefSeq" id="XP_060385267.1">
    <property type="nucleotide sequence ID" value="XM_060519846.1"/>
</dbReference>
<keyword evidence="3" id="KW-1185">Reference proteome</keyword>
<sequence length="210" mass="22948">MLVFARELFARSAPTSAWFVDLSSQCDQAYISTLTGTAPVPMRSCVSGGLVPLDAGPSKLSPSSSPAPGLIATAVWSSRLDCRLPSDQACASTPHHLRGSRATNSPDYVPQPSATDSSREASLSGEESTVRRIASTGHWWFTLLRLAVTHPKGLFYRLLQRLSVNWNQCSTKTLSPRASNSLSACYRNPPLRQLVVRREAFLHTFTTQWA</sequence>
<evidence type="ECO:0000256" key="1">
    <source>
        <dbReference type="SAM" id="MobiDB-lite"/>
    </source>
</evidence>
<evidence type="ECO:0000313" key="3">
    <source>
        <dbReference type="Proteomes" id="UP001227543"/>
    </source>
</evidence>
<reference evidence="2 3" key="1">
    <citation type="submission" date="2016-10" db="EMBL/GenBank/DDBJ databases">
        <title>The genome sequence of Colletotrichum fioriniae PJ7.</title>
        <authorList>
            <person name="Baroncelli R."/>
        </authorList>
    </citation>
    <scope>NUCLEOTIDE SEQUENCE [LARGE SCALE GENOMIC DNA]</scope>
    <source>
        <strain evidence="2 3">Tom-12</strain>
    </source>
</reference>
<organism evidence="2 3">
    <name type="scientific">Colletotrichum tamarilloi</name>
    <dbReference type="NCBI Taxonomy" id="1209934"/>
    <lineage>
        <taxon>Eukaryota</taxon>
        <taxon>Fungi</taxon>
        <taxon>Dikarya</taxon>
        <taxon>Ascomycota</taxon>
        <taxon>Pezizomycotina</taxon>
        <taxon>Sordariomycetes</taxon>
        <taxon>Hypocreomycetidae</taxon>
        <taxon>Glomerellales</taxon>
        <taxon>Glomerellaceae</taxon>
        <taxon>Colletotrichum</taxon>
        <taxon>Colletotrichum acutatum species complex</taxon>
    </lineage>
</organism>
<gene>
    <name evidence="2" type="ORF">CTAM01_03815</name>
</gene>
<dbReference type="EMBL" id="MLFU01000009">
    <property type="protein sequence ID" value="KAK1504508.1"/>
    <property type="molecule type" value="Genomic_DNA"/>
</dbReference>
<protein>
    <submittedName>
        <fullName evidence="2">Uncharacterized protein</fullName>
    </submittedName>
</protein>
<accession>A0ABQ9RIM6</accession>
<evidence type="ECO:0000313" key="2">
    <source>
        <dbReference type="EMBL" id="KAK1504508.1"/>
    </source>
</evidence>
<dbReference type="Proteomes" id="UP001227543">
    <property type="component" value="Unassembled WGS sequence"/>
</dbReference>
<proteinExistence type="predicted"/>
<feature type="region of interest" description="Disordered" evidence="1">
    <location>
        <begin position="93"/>
        <end position="127"/>
    </location>
</feature>
<dbReference type="GeneID" id="85404084"/>
<name>A0ABQ9RIM6_9PEZI</name>